<feature type="binding site" evidence="2">
    <location>
        <begin position="89"/>
        <end position="92"/>
    </location>
    <ligand>
        <name>substrate</name>
    </ligand>
</feature>
<name>C6XS08_HIRBI</name>
<organism evidence="3 4">
    <name type="scientific">Hirschia baltica (strain ATCC 49814 / DSM 5838 / IFAM 1418)</name>
    <dbReference type="NCBI Taxonomy" id="582402"/>
    <lineage>
        <taxon>Bacteria</taxon>
        <taxon>Pseudomonadati</taxon>
        <taxon>Pseudomonadota</taxon>
        <taxon>Alphaproteobacteria</taxon>
        <taxon>Hyphomonadales</taxon>
        <taxon>Hyphomonadaceae</taxon>
        <taxon>Hirschia</taxon>
    </lineage>
</organism>
<dbReference type="CDD" id="cd07067">
    <property type="entry name" value="HP_PGM_like"/>
    <property type="match status" value="1"/>
</dbReference>
<dbReference type="SMART" id="SM00855">
    <property type="entry name" value="PGAM"/>
    <property type="match status" value="1"/>
</dbReference>
<geneLocation type="plasmid" evidence="3 4">
    <name>pHbal01</name>
</geneLocation>
<sequence length="204" mass="22017">MSRQIYIIRHGNTFNKGDVVTRVGARTDLPLSNSGQAQADALASLLAERVTQFDAAYCSPLLRTQQTAKTILAAQSNPPALTLVDFLREIDYGPDENQPEDDVIARIGQNALNLWESDAIAPDGWQVSPAQLIQAWKDLFTKIAAETGKTGPVLVVTSNGVARFALQAIGNTGEHALKLKTGAFGIIEASAHDDLAILEWNVRP</sequence>
<feature type="active site" description="Proton donor/acceptor" evidence="1">
    <location>
        <position position="89"/>
    </location>
</feature>
<evidence type="ECO:0000313" key="3">
    <source>
        <dbReference type="EMBL" id="ACT60849.1"/>
    </source>
</evidence>
<dbReference type="Pfam" id="PF00300">
    <property type="entry name" value="His_Phos_1"/>
    <property type="match status" value="1"/>
</dbReference>
<dbReference type="RefSeq" id="WP_012778236.1">
    <property type="nucleotide sequence ID" value="NC_012983.1"/>
</dbReference>
<dbReference type="Proteomes" id="UP000002745">
    <property type="component" value="Plasmid pHbal01"/>
</dbReference>
<keyword evidence="3" id="KW-0614">Plasmid</keyword>
<dbReference type="PANTHER" id="PTHR48100">
    <property type="entry name" value="BROAD-SPECIFICITY PHOSPHATASE YOR283W-RELATED"/>
    <property type="match status" value="1"/>
</dbReference>
<dbReference type="InterPro" id="IPR029033">
    <property type="entry name" value="His_PPase_superfam"/>
</dbReference>
<dbReference type="OrthoDB" id="8347407at2"/>
<evidence type="ECO:0000256" key="1">
    <source>
        <dbReference type="PIRSR" id="PIRSR613078-1"/>
    </source>
</evidence>
<dbReference type="KEGG" id="hba:Hbal_3182"/>
<dbReference type="Gene3D" id="3.40.50.1240">
    <property type="entry name" value="Phosphoglycerate mutase-like"/>
    <property type="match status" value="1"/>
</dbReference>
<dbReference type="EMBL" id="CP001679">
    <property type="protein sequence ID" value="ACT60849.1"/>
    <property type="molecule type" value="Genomic_DNA"/>
</dbReference>
<dbReference type="AlphaFoldDB" id="C6XS08"/>
<feature type="binding site" evidence="2">
    <location>
        <position position="63"/>
    </location>
    <ligand>
        <name>substrate</name>
    </ligand>
</feature>
<protein>
    <submittedName>
        <fullName evidence="3">Phosphoglycerate mutase</fullName>
    </submittedName>
</protein>
<proteinExistence type="predicted"/>
<dbReference type="GO" id="GO:0016791">
    <property type="term" value="F:phosphatase activity"/>
    <property type="evidence" value="ECO:0007669"/>
    <property type="project" value="TreeGrafter"/>
</dbReference>
<dbReference type="InterPro" id="IPR050275">
    <property type="entry name" value="PGM_Phosphatase"/>
</dbReference>
<feature type="active site" description="Tele-phosphohistidine intermediate" evidence="1">
    <location>
        <position position="10"/>
    </location>
</feature>
<evidence type="ECO:0000313" key="4">
    <source>
        <dbReference type="Proteomes" id="UP000002745"/>
    </source>
</evidence>
<dbReference type="InterPro" id="IPR013078">
    <property type="entry name" value="His_Pase_superF_clade-1"/>
</dbReference>
<evidence type="ECO:0000256" key="2">
    <source>
        <dbReference type="PIRSR" id="PIRSR613078-2"/>
    </source>
</evidence>
<feature type="binding site" evidence="2">
    <location>
        <begin position="9"/>
        <end position="15"/>
    </location>
    <ligand>
        <name>substrate</name>
    </ligand>
</feature>
<reference evidence="4" key="1">
    <citation type="journal article" date="2011" name="J. Bacteriol.">
        <title>Genome sequences of eight morphologically diverse alphaproteobacteria.</title>
        <authorList>
            <consortium name="US DOE Joint Genome Institute"/>
            <person name="Brown P.J."/>
            <person name="Kysela D.T."/>
            <person name="Buechlein A."/>
            <person name="Hemmerich C."/>
            <person name="Brun Y.V."/>
        </authorList>
    </citation>
    <scope>NUCLEOTIDE SEQUENCE [LARGE SCALE GENOMIC DNA]</scope>
    <source>
        <strain evidence="4">ATCC 49814 / DSM 5838 / IFAM 1418</strain>
        <plasmid evidence="4">pHbal01</plasmid>
    </source>
</reference>
<dbReference type="HOGENOM" id="CLU_1389439_0_0_5"/>
<gene>
    <name evidence="3" type="ordered locus">Hbal_3182</name>
</gene>
<keyword evidence="4" id="KW-1185">Reference proteome</keyword>
<dbReference type="SUPFAM" id="SSF53254">
    <property type="entry name" value="Phosphoglycerate mutase-like"/>
    <property type="match status" value="1"/>
</dbReference>
<dbReference type="eggNOG" id="COG0406">
    <property type="taxonomic scope" value="Bacteria"/>
</dbReference>
<accession>C6XS08</accession>